<gene>
    <name evidence="2" type="ORF">KS4_32150</name>
</gene>
<dbReference type="InterPro" id="IPR008979">
    <property type="entry name" value="Galactose-bd-like_sf"/>
</dbReference>
<organism evidence="2 3">
    <name type="scientific">Poriferisphaera corsica</name>
    <dbReference type="NCBI Taxonomy" id="2528020"/>
    <lineage>
        <taxon>Bacteria</taxon>
        <taxon>Pseudomonadati</taxon>
        <taxon>Planctomycetota</taxon>
        <taxon>Phycisphaerae</taxon>
        <taxon>Phycisphaerales</taxon>
        <taxon>Phycisphaeraceae</taxon>
        <taxon>Poriferisphaera</taxon>
    </lineage>
</organism>
<dbReference type="Proteomes" id="UP000317369">
    <property type="component" value="Chromosome"/>
</dbReference>
<protein>
    <submittedName>
        <fullName evidence="2">Uncharacterized protein</fullName>
    </submittedName>
</protein>
<dbReference type="Gene3D" id="2.60.120.260">
    <property type="entry name" value="Galactose-binding domain-like"/>
    <property type="match status" value="1"/>
</dbReference>
<dbReference type="RefSeq" id="WP_145080028.1">
    <property type="nucleotide sequence ID" value="NZ_CP036425.1"/>
</dbReference>
<keyword evidence="1" id="KW-0732">Signal</keyword>
<sequence length="208" mass="21714" precursor="true">MNFAKTTLFGAALAMGLSATAGAAITATYGWEDGGTILGNYGDIIAENTADAARSGTAGLKLTDDAATGTPQAYAAFITGLAEGDTIEVTVYAKDLPGIDGNGGRIWGHYGGDANDINVYDGSASGLGSYSDADWTELTYSWTMAAEKENFILEFRTYNNPGDGAFFDDLSITVSNDNAIINIPTVIPEPASLALLGLSGLMMLRRRK</sequence>
<feature type="chain" id="PRO_5022091666" evidence="1">
    <location>
        <begin position="24"/>
        <end position="208"/>
    </location>
</feature>
<feature type="signal peptide" evidence="1">
    <location>
        <begin position="1"/>
        <end position="23"/>
    </location>
</feature>
<dbReference type="AlphaFoldDB" id="A0A517YY53"/>
<dbReference type="KEGG" id="pcor:KS4_32150"/>
<evidence type="ECO:0000313" key="3">
    <source>
        <dbReference type="Proteomes" id="UP000317369"/>
    </source>
</evidence>
<evidence type="ECO:0000256" key="1">
    <source>
        <dbReference type="SAM" id="SignalP"/>
    </source>
</evidence>
<evidence type="ECO:0000313" key="2">
    <source>
        <dbReference type="EMBL" id="QDU35135.1"/>
    </source>
</evidence>
<dbReference type="SUPFAM" id="SSF49785">
    <property type="entry name" value="Galactose-binding domain-like"/>
    <property type="match status" value="1"/>
</dbReference>
<dbReference type="NCBIfam" id="TIGR02595">
    <property type="entry name" value="PEP_CTERM"/>
    <property type="match status" value="1"/>
</dbReference>
<dbReference type="InterPro" id="IPR013424">
    <property type="entry name" value="Ice-binding_C"/>
</dbReference>
<accession>A0A517YY53</accession>
<keyword evidence="3" id="KW-1185">Reference proteome</keyword>
<name>A0A517YY53_9BACT</name>
<reference evidence="2 3" key="1">
    <citation type="submission" date="2019-02" db="EMBL/GenBank/DDBJ databases">
        <title>Deep-cultivation of Planctomycetes and their phenomic and genomic characterization uncovers novel biology.</title>
        <authorList>
            <person name="Wiegand S."/>
            <person name="Jogler M."/>
            <person name="Boedeker C."/>
            <person name="Pinto D."/>
            <person name="Vollmers J."/>
            <person name="Rivas-Marin E."/>
            <person name="Kohn T."/>
            <person name="Peeters S.H."/>
            <person name="Heuer A."/>
            <person name="Rast P."/>
            <person name="Oberbeckmann S."/>
            <person name="Bunk B."/>
            <person name="Jeske O."/>
            <person name="Meyerdierks A."/>
            <person name="Storesund J.E."/>
            <person name="Kallscheuer N."/>
            <person name="Luecker S."/>
            <person name="Lage O.M."/>
            <person name="Pohl T."/>
            <person name="Merkel B.J."/>
            <person name="Hornburger P."/>
            <person name="Mueller R.-W."/>
            <person name="Bruemmer F."/>
            <person name="Labrenz M."/>
            <person name="Spormann A.M."/>
            <person name="Op den Camp H."/>
            <person name="Overmann J."/>
            <person name="Amann R."/>
            <person name="Jetten M.S.M."/>
            <person name="Mascher T."/>
            <person name="Medema M.H."/>
            <person name="Devos D.P."/>
            <person name="Kaster A.-K."/>
            <person name="Ovreas L."/>
            <person name="Rohde M."/>
            <person name="Galperin M.Y."/>
            <person name="Jogler C."/>
        </authorList>
    </citation>
    <scope>NUCLEOTIDE SEQUENCE [LARGE SCALE GENOMIC DNA]</scope>
    <source>
        <strain evidence="2 3">KS4</strain>
    </source>
</reference>
<proteinExistence type="predicted"/>
<dbReference type="EMBL" id="CP036425">
    <property type="protein sequence ID" value="QDU35135.1"/>
    <property type="molecule type" value="Genomic_DNA"/>
</dbReference>
<dbReference type="OrthoDB" id="9815836at2"/>